<dbReference type="InterPro" id="IPR004158">
    <property type="entry name" value="DUF247_pln"/>
</dbReference>
<name>A2XSJ6_ORYSI</name>
<evidence type="ECO:0000313" key="3">
    <source>
        <dbReference type="Proteomes" id="UP000007015"/>
    </source>
</evidence>
<evidence type="ECO:0000256" key="1">
    <source>
        <dbReference type="SAM" id="MobiDB-lite"/>
    </source>
</evidence>
<evidence type="ECO:0000313" key="2">
    <source>
        <dbReference type="EMBL" id="EAY93806.1"/>
    </source>
</evidence>
<accession>A2XSJ6</accession>
<dbReference type="Pfam" id="PF03140">
    <property type="entry name" value="DUF247"/>
    <property type="match status" value="1"/>
</dbReference>
<dbReference type="Proteomes" id="UP000007015">
    <property type="component" value="Chromosome 4"/>
</dbReference>
<feature type="compositionally biased region" description="Pro residues" evidence="1">
    <location>
        <begin position="297"/>
        <end position="321"/>
    </location>
</feature>
<dbReference type="OMA" id="CQMMETY"/>
<protein>
    <submittedName>
        <fullName evidence="2">Uncharacterized protein</fullName>
    </submittedName>
</protein>
<dbReference type="HOGENOM" id="CLU_783865_0_0_1"/>
<sequence length="354" mass="37860">MKGGNRTGWKSGRPCRRPSWQTFYGDRVICCCSSRGRVLPRRGVAREDVDGDGCGGRRGSGRDVSLADTGRGMWALGVGSRAKSPRSGGGGAAGGAAQDPHLYSLPAPASSAQAVGAVVCPAAAQVATVATAACPATAQVVTTITAAVGPAATQVAAAAVAIVDKYTGSLFRNLIAFEQTCPQFGDDFTAYIVFLSQLVSMPEDVTLLAKREIIVHHLDSDEMVSDLFTMLSKDIVSDFNSQYYLETLCQMMETYYQSRLNGWVAWLWLNHFSDLWLVLGAFATVLVLLCPQPTVTPLPKSPPSPQPAVPPPPKSPRPPQPTITLPPKSPRPRRLLEARGFAAALLLVEARRRR</sequence>
<organism evidence="2 3">
    <name type="scientific">Oryza sativa subsp. indica</name>
    <name type="common">Rice</name>
    <dbReference type="NCBI Taxonomy" id="39946"/>
    <lineage>
        <taxon>Eukaryota</taxon>
        <taxon>Viridiplantae</taxon>
        <taxon>Streptophyta</taxon>
        <taxon>Embryophyta</taxon>
        <taxon>Tracheophyta</taxon>
        <taxon>Spermatophyta</taxon>
        <taxon>Magnoliopsida</taxon>
        <taxon>Liliopsida</taxon>
        <taxon>Poales</taxon>
        <taxon>Poaceae</taxon>
        <taxon>BOP clade</taxon>
        <taxon>Oryzoideae</taxon>
        <taxon>Oryzeae</taxon>
        <taxon>Oryzinae</taxon>
        <taxon>Oryza</taxon>
        <taxon>Oryza sativa</taxon>
    </lineage>
</organism>
<keyword evidence="3" id="KW-1185">Reference proteome</keyword>
<dbReference type="STRING" id="39946.A2XSJ6"/>
<feature type="region of interest" description="Disordered" evidence="1">
    <location>
        <begin position="297"/>
        <end position="332"/>
    </location>
</feature>
<dbReference type="EMBL" id="CM000129">
    <property type="protein sequence ID" value="EAY93806.1"/>
    <property type="molecule type" value="Genomic_DNA"/>
</dbReference>
<gene>
    <name evidence="2" type="ORF">OsI_15585</name>
</gene>
<dbReference type="PANTHER" id="PTHR31170:SF18">
    <property type="entry name" value="(WILD MALAYSIAN BANANA) HYPOTHETICAL PROTEIN"/>
    <property type="match status" value="1"/>
</dbReference>
<proteinExistence type="predicted"/>
<dbReference type="AlphaFoldDB" id="A2XSJ6"/>
<reference evidence="2 3" key="1">
    <citation type="journal article" date="2005" name="PLoS Biol.">
        <title>The genomes of Oryza sativa: a history of duplications.</title>
        <authorList>
            <person name="Yu J."/>
            <person name="Wang J."/>
            <person name="Lin W."/>
            <person name="Li S."/>
            <person name="Li H."/>
            <person name="Zhou J."/>
            <person name="Ni P."/>
            <person name="Dong W."/>
            <person name="Hu S."/>
            <person name="Zeng C."/>
            <person name="Zhang J."/>
            <person name="Zhang Y."/>
            <person name="Li R."/>
            <person name="Xu Z."/>
            <person name="Li S."/>
            <person name="Li X."/>
            <person name="Zheng H."/>
            <person name="Cong L."/>
            <person name="Lin L."/>
            <person name="Yin J."/>
            <person name="Geng J."/>
            <person name="Li G."/>
            <person name="Shi J."/>
            <person name="Liu J."/>
            <person name="Lv H."/>
            <person name="Li J."/>
            <person name="Wang J."/>
            <person name="Deng Y."/>
            <person name="Ran L."/>
            <person name="Shi X."/>
            <person name="Wang X."/>
            <person name="Wu Q."/>
            <person name="Li C."/>
            <person name="Ren X."/>
            <person name="Wang J."/>
            <person name="Wang X."/>
            <person name="Li D."/>
            <person name="Liu D."/>
            <person name="Zhang X."/>
            <person name="Ji Z."/>
            <person name="Zhao W."/>
            <person name="Sun Y."/>
            <person name="Zhang Z."/>
            <person name="Bao J."/>
            <person name="Han Y."/>
            <person name="Dong L."/>
            <person name="Ji J."/>
            <person name="Chen P."/>
            <person name="Wu S."/>
            <person name="Liu J."/>
            <person name="Xiao Y."/>
            <person name="Bu D."/>
            <person name="Tan J."/>
            <person name="Yang L."/>
            <person name="Ye C."/>
            <person name="Zhang J."/>
            <person name="Xu J."/>
            <person name="Zhou Y."/>
            <person name="Yu Y."/>
            <person name="Zhang B."/>
            <person name="Zhuang S."/>
            <person name="Wei H."/>
            <person name="Liu B."/>
            <person name="Lei M."/>
            <person name="Yu H."/>
            <person name="Li Y."/>
            <person name="Xu H."/>
            <person name="Wei S."/>
            <person name="He X."/>
            <person name="Fang L."/>
            <person name="Zhang Z."/>
            <person name="Zhang Y."/>
            <person name="Huang X."/>
            <person name="Su Z."/>
            <person name="Tong W."/>
            <person name="Li J."/>
            <person name="Tong Z."/>
            <person name="Li S."/>
            <person name="Ye J."/>
            <person name="Wang L."/>
            <person name="Fang L."/>
            <person name="Lei T."/>
            <person name="Chen C."/>
            <person name="Chen H."/>
            <person name="Xu Z."/>
            <person name="Li H."/>
            <person name="Huang H."/>
            <person name="Zhang F."/>
            <person name="Xu H."/>
            <person name="Li N."/>
            <person name="Zhao C."/>
            <person name="Li S."/>
            <person name="Dong L."/>
            <person name="Huang Y."/>
            <person name="Li L."/>
            <person name="Xi Y."/>
            <person name="Qi Q."/>
            <person name="Li W."/>
            <person name="Zhang B."/>
            <person name="Hu W."/>
            <person name="Zhang Y."/>
            <person name="Tian X."/>
            <person name="Jiao Y."/>
            <person name="Liang X."/>
            <person name="Jin J."/>
            <person name="Gao L."/>
            <person name="Zheng W."/>
            <person name="Hao B."/>
            <person name="Liu S."/>
            <person name="Wang W."/>
            <person name="Yuan L."/>
            <person name="Cao M."/>
            <person name="McDermott J."/>
            <person name="Samudrala R."/>
            <person name="Wang J."/>
            <person name="Wong G.K."/>
            <person name="Yang H."/>
        </authorList>
    </citation>
    <scope>NUCLEOTIDE SEQUENCE [LARGE SCALE GENOMIC DNA]</scope>
    <source>
        <strain evidence="3">cv. 93-11</strain>
    </source>
</reference>
<dbReference type="Gramene" id="BGIOSGA015224-TA">
    <property type="protein sequence ID" value="BGIOSGA015224-PA"/>
    <property type="gene ID" value="BGIOSGA015224"/>
</dbReference>
<dbReference type="PANTHER" id="PTHR31170">
    <property type="entry name" value="BNAC04G53230D PROTEIN"/>
    <property type="match status" value="1"/>
</dbReference>